<proteinExistence type="predicted"/>
<protein>
    <submittedName>
        <fullName evidence="1">Uncharacterized protein</fullName>
    </submittedName>
</protein>
<name>A0A5S9WIT7_ARATH</name>
<dbReference type="OrthoDB" id="10518031at2759"/>
<evidence type="ECO:0000313" key="2">
    <source>
        <dbReference type="Proteomes" id="UP000434276"/>
    </source>
</evidence>
<organism evidence="1 2">
    <name type="scientific">Arabidopsis thaliana</name>
    <name type="common">Mouse-ear cress</name>
    <dbReference type="NCBI Taxonomy" id="3702"/>
    <lineage>
        <taxon>Eukaryota</taxon>
        <taxon>Viridiplantae</taxon>
        <taxon>Streptophyta</taxon>
        <taxon>Embryophyta</taxon>
        <taxon>Tracheophyta</taxon>
        <taxon>Spermatophyta</taxon>
        <taxon>Magnoliopsida</taxon>
        <taxon>eudicotyledons</taxon>
        <taxon>Gunneridae</taxon>
        <taxon>Pentapetalae</taxon>
        <taxon>rosids</taxon>
        <taxon>malvids</taxon>
        <taxon>Brassicales</taxon>
        <taxon>Brassicaceae</taxon>
        <taxon>Camelineae</taxon>
        <taxon>Arabidopsis</taxon>
    </lineage>
</organism>
<gene>
    <name evidence="1" type="ORF">C24_LOCUS3399</name>
</gene>
<accession>A0A5S9WIT7</accession>
<dbReference type="Proteomes" id="UP000434276">
    <property type="component" value="Unassembled WGS sequence"/>
</dbReference>
<evidence type="ECO:0000313" key="1">
    <source>
        <dbReference type="EMBL" id="CAA0266323.1"/>
    </source>
</evidence>
<sequence>MLVRDVTYKQKGHVVHGPLVKVSPIVCKDLKRGLSCLGFLALRYKNQEIATWRVARLGFIERCTLVCGVAPPNTDDDLLVVFPLKSAAVREDGDAPVLSGGSQDMRGLILFPKSPYRKEW</sequence>
<reference evidence="1 2" key="1">
    <citation type="submission" date="2019-12" db="EMBL/GenBank/DDBJ databases">
        <authorList>
            <person name="Jiao W.-B."/>
            <person name="Schneeberger K."/>
        </authorList>
    </citation>
    <scope>NUCLEOTIDE SEQUENCE [LARGE SCALE GENOMIC DNA]</scope>
    <source>
        <strain evidence="2">cv. C24</strain>
    </source>
</reference>
<dbReference type="AlphaFoldDB" id="A0A5S9WIT7"/>
<dbReference type="EMBL" id="CACSHJ010000087">
    <property type="protein sequence ID" value="CAA0266323.1"/>
    <property type="molecule type" value="Genomic_DNA"/>
</dbReference>